<dbReference type="SMART" id="SM00248">
    <property type="entry name" value="ANK"/>
    <property type="match status" value="6"/>
</dbReference>
<dbReference type="InterPro" id="IPR056884">
    <property type="entry name" value="NPHP3-like_N"/>
</dbReference>
<name>G1XDP9_ARTOA</name>
<dbReference type="SUPFAM" id="SSF52540">
    <property type="entry name" value="P-loop containing nucleoside triphosphate hydrolases"/>
    <property type="match status" value="1"/>
</dbReference>
<dbReference type="AlphaFoldDB" id="G1XDP9"/>
<dbReference type="OMA" id="RIITLAH"/>
<organism evidence="4 5">
    <name type="scientific">Arthrobotrys oligospora (strain ATCC 24927 / CBS 115.81 / DSM 1491)</name>
    <name type="common">Nematode-trapping fungus</name>
    <name type="synonym">Didymozoophaga oligospora</name>
    <dbReference type="NCBI Taxonomy" id="756982"/>
    <lineage>
        <taxon>Eukaryota</taxon>
        <taxon>Fungi</taxon>
        <taxon>Dikarya</taxon>
        <taxon>Ascomycota</taxon>
        <taxon>Pezizomycotina</taxon>
        <taxon>Orbiliomycetes</taxon>
        <taxon>Orbiliales</taxon>
        <taxon>Orbiliaceae</taxon>
        <taxon>Orbilia</taxon>
        <taxon>Orbilia oligospora</taxon>
    </lineage>
</organism>
<dbReference type="OrthoDB" id="1577640at2759"/>
<dbReference type="eggNOG" id="KOG0504">
    <property type="taxonomic scope" value="Eukaryota"/>
</dbReference>
<feature type="repeat" description="ANK" evidence="2">
    <location>
        <begin position="705"/>
        <end position="737"/>
    </location>
</feature>
<feature type="repeat" description="ANK" evidence="2">
    <location>
        <begin position="638"/>
        <end position="670"/>
    </location>
</feature>
<evidence type="ECO:0000256" key="2">
    <source>
        <dbReference type="PROSITE-ProRule" id="PRU00023"/>
    </source>
</evidence>
<keyword evidence="5" id="KW-1185">Reference proteome</keyword>
<dbReference type="PANTHER" id="PTHR10039">
    <property type="entry name" value="AMELOGENIN"/>
    <property type="match status" value="1"/>
</dbReference>
<evidence type="ECO:0000259" key="3">
    <source>
        <dbReference type="Pfam" id="PF24883"/>
    </source>
</evidence>
<dbReference type="HOGENOM" id="CLU_000288_34_23_1"/>
<dbReference type="SUPFAM" id="SSF48403">
    <property type="entry name" value="Ankyrin repeat"/>
    <property type="match status" value="1"/>
</dbReference>
<dbReference type="RefSeq" id="XP_011122611.1">
    <property type="nucleotide sequence ID" value="XM_011124309.1"/>
</dbReference>
<protein>
    <recommendedName>
        <fullName evidence="3">Nephrocystin 3-like N-terminal domain-containing protein</fullName>
    </recommendedName>
</protein>
<proteinExistence type="predicted"/>
<dbReference type="InterPro" id="IPR036770">
    <property type="entry name" value="Ankyrin_rpt-contain_sf"/>
</dbReference>
<keyword evidence="2" id="KW-0040">ANK repeat</keyword>
<dbReference type="EMBL" id="ADOT01000139">
    <property type="protein sequence ID" value="EGX48795.1"/>
    <property type="molecule type" value="Genomic_DNA"/>
</dbReference>
<dbReference type="PANTHER" id="PTHR10039:SF16">
    <property type="entry name" value="GPI INOSITOL-DEACYLASE"/>
    <property type="match status" value="1"/>
</dbReference>
<dbReference type="PROSITE" id="PS50297">
    <property type="entry name" value="ANK_REP_REGION"/>
    <property type="match status" value="2"/>
</dbReference>
<accession>G1XDP9</accession>
<feature type="repeat" description="ANK" evidence="2">
    <location>
        <begin position="671"/>
        <end position="703"/>
    </location>
</feature>
<feature type="repeat" description="ANK" evidence="2">
    <location>
        <begin position="604"/>
        <end position="636"/>
    </location>
</feature>
<gene>
    <name evidence="4" type="ORF">AOL_s00079g434</name>
</gene>
<dbReference type="Pfam" id="PF24883">
    <property type="entry name" value="NPHP3_N"/>
    <property type="match status" value="1"/>
</dbReference>
<dbReference type="InterPro" id="IPR002110">
    <property type="entry name" value="Ankyrin_rpt"/>
</dbReference>
<dbReference type="Pfam" id="PF12796">
    <property type="entry name" value="Ank_2"/>
    <property type="match status" value="2"/>
</dbReference>
<keyword evidence="1" id="KW-0677">Repeat</keyword>
<comment type="caution">
    <text evidence="4">The sequence shown here is derived from an EMBL/GenBank/DDBJ whole genome shotgun (WGS) entry which is preliminary data.</text>
</comment>
<reference evidence="4 5" key="1">
    <citation type="journal article" date="2011" name="PLoS Pathog.">
        <title>Genomic and proteomic analyses of the fungus Arthrobotrys oligospora provide insights into nematode-trap formation.</title>
        <authorList>
            <person name="Yang J."/>
            <person name="Wang L."/>
            <person name="Ji X."/>
            <person name="Feng Y."/>
            <person name="Li X."/>
            <person name="Zou C."/>
            <person name="Xu J."/>
            <person name="Ren Y."/>
            <person name="Mi Q."/>
            <person name="Wu J."/>
            <person name="Liu S."/>
            <person name="Liu Y."/>
            <person name="Huang X."/>
            <person name="Wang H."/>
            <person name="Niu X."/>
            <person name="Li J."/>
            <person name="Liang L."/>
            <person name="Luo Y."/>
            <person name="Ji K."/>
            <person name="Zhou W."/>
            <person name="Yu Z."/>
            <person name="Li G."/>
            <person name="Liu Y."/>
            <person name="Li L."/>
            <person name="Qiao M."/>
            <person name="Feng L."/>
            <person name="Zhang K.-Q."/>
        </authorList>
    </citation>
    <scope>NUCLEOTIDE SEQUENCE [LARGE SCALE GENOMIC DNA]</scope>
    <source>
        <strain evidence="5">ATCC 24927 / CBS 115.81 / DSM 1491</strain>
    </source>
</reference>
<dbReference type="GeneID" id="22893535"/>
<evidence type="ECO:0000256" key="1">
    <source>
        <dbReference type="ARBA" id="ARBA00022737"/>
    </source>
</evidence>
<feature type="domain" description="Nephrocystin 3-like N-terminal" evidence="3">
    <location>
        <begin position="81"/>
        <end position="253"/>
    </location>
</feature>
<dbReference type="Proteomes" id="UP000008784">
    <property type="component" value="Unassembled WGS sequence"/>
</dbReference>
<dbReference type="InParanoid" id="G1XDP9"/>
<feature type="repeat" description="ANK" evidence="2">
    <location>
        <begin position="739"/>
        <end position="771"/>
    </location>
</feature>
<dbReference type="STRING" id="756982.G1XDP9"/>
<dbReference type="Gene3D" id="3.40.50.300">
    <property type="entry name" value="P-loop containing nucleotide triphosphate hydrolases"/>
    <property type="match status" value="1"/>
</dbReference>
<dbReference type="PROSITE" id="PS50088">
    <property type="entry name" value="ANK_REPEAT"/>
    <property type="match status" value="5"/>
</dbReference>
<evidence type="ECO:0000313" key="4">
    <source>
        <dbReference type="EMBL" id="EGX48795.1"/>
    </source>
</evidence>
<dbReference type="Gene3D" id="1.25.40.20">
    <property type="entry name" value="Ankyrin repeat-containing domain"/>
    <property type="match status" value="1"/>
</dbReference>
<sequence length="780" mass="87011">MAAAAYAKDLLYKIVPAKVQAEEKITDIPGILSSIENNVYEMRADVKIIQNKMRNTEIDRWLAAPNVSTNYNKALQRRHEGSGDWLIESKQFTEWKTSAMRNSFLWLHGIPGCGKTILSSAIIRALEGNSRKAEAEPACQPLIYFYFDFIDISKQTLENMLRSLIDQLSHKHEGASVHLESLYSSCSDGRQPTIRSFCDTFLLMLEEAGEVWIVLDALDECRTRAGPATGLLSWMSEVLASQKAIVHLLATSRPETDIQSQIMGFARPQDVIPIQNSLISDDIEAYIFSRVRGGGGLKRWRSLPEVQNEIETCLMEKANGIWVACQLDALENCLEYRSLRKSLISLPKTLDGTYARILRNIPEEHKESTIRILQFLTYSERPLTIEEAIDAIVVDIDGDEYFNPKYRMPDSDEILCYCSSLVVAVPTDQNYGPGSSFHGQETKTSIPMELQLAHFSVKEYLTSDRLDSDIAQNFQDTIAKETIASVCLAYLLHLNHSPKIISQTIRFNYPFAQYCATFWVKFARVSEGDNKNLRGLVQKFFDTSQDAFEKCYDLYPLDRPWRANTELYEPDRVTPIYYASFGGLLFAVKDLISKGHSIDSGGQDYGNALQAAAAGGHEEIVEFLLNQGANVNAQDASHYGNALNAASIEGHFKIVKSLLKQGADVSAQYGDCNCALCAASLGGHVEIVKLLLDHGVDPNVEGGSEFSSILAMACLEGNEDILRILVRYGADVYMQGGRQFSNALQVATVMGHQKVVETLLRHAADINTPCEHQNRISELS</sequence>
<dbReference type="InterPro" id="IPR027417">
    <property type="entry name" value="P-loop_NTPase"/>
</dbReference>
<evidence type="ECO:0000313" key="5">
    <source>
        <dbReference type="Proteomes" id="UP000008784"/>
    </source>
</evidence>